<dbReference type="Proteomes" id="UP000499080">
    <property type="component" value="Unassembled WGS sequence"/>
</dbReference>
<feature type="transmembrane region" description="Helical" evidence="1">
    <location>
        <begin position="98"/>
        <end position="121"/>
    </location>
</feature>
<evidence type="ECO:0000256" key="1">
    <source>
        <dbReference type="SAM" id="Phobius"/>
    </source>
</evidence>
<keyword evidence="3" id="KW-1185">Reference proteome</keyword>
<keyword evidence="1" id="KW-1133">Transmembrane helix</keyword>
<dbReference type="AlphaFoldDB" id="A0A4Y2IEV8"/>
<feature type="transmembrane region" description="Helical" evidence="1">
    <location>
        <begin position="69"/>
        <end position="92"/>
    </location>
</feature>
<organism evidence="2 3">
    <name type="scientific">Araneus ventricosus</name>
    <name type="common">Orbweaver spider</name>
    <name type="synonym">Epeira ventricosa</name>
    <dbReference type="NCBI Taxonomy" id="182803"/>
    <lineage>
        <taxon>Eukaryota</taxon>
        <taxon>Metazoa</taxon>
        <taxon>Ecdysozoa</taxon>
        <taxon>Arthropoda</taxon>
        <taxon>Chelicerata</taxon>
        <taxon>Arachnida</taxon>
        <taxon>Araneae</taxon>
        <taxon>Araneomorphae</taxon>
        <taxon>Entelegynae</taxon>
        <taxon>Araneoidea</taxon>
        <taxon>Araneidae</taxon>
        <taxon>Araneus</taxon>
    </lineage>
</organism>
<evidence type="ECO:0008006" key="4">
    <source>
        <dbReference type="Google" id="ProtNLM"/>
    </source>
</evidence>
<accession>A0A4Y2IEV8</accession>
<comment type="caution">
    <text evidence="2">The sequence shown here is derived from an EMBL/GenBank/DDBJ whole genome shotgun (WGS) entry which is preliminary data.</text>
</comment>
<protein>
    <recommendedName>
        <fullName evidence="4">Transmembrane protein</fullName>
    </recommendedName>
</protein>
<dbReference type="EMBL" id="BGPR01002598">
    <property type="protein sequence ID" value="GBM76100.1"/>
    <property type="molecule type" value="Genomic_DNA"/>
</dbReference>
<keyword evidence="1" id="KW-0472">Membrane</keyword>
<feature type="transmembrane region" description="Helical" evidence="1">
    <location>
        <begin position="174"/>
        <end position="195"/>
    </location>
</feature>
<proteinExistence type="predicted"/>
<gene>
    <name evidence="2" type="ORF">AVEN_148237_1</name>
</gene>
<evidence type="ECO:0000313" key="2">
    <source>
        <dbReference type="EMBL" id="GBM76100.1"/>
    </source>
</evidence>
<name>A0A4Y2IEV8_ARAVE</name>
<feature type="transmembrane region" description="Helical" evidence="1">
    <location>
        <begin position="133"/>
        <end position="154"/>
    </location>
</feature>
<keyword evidence="1" id="KW-0812">Transmembrane</keyword>
<sequence length="214" mass="24221">MHNAFCPPNAHPAAVRVRTERRQNDQSAAASLLQNLQHSVHRSFELGRLTSVELERFSAERGTREKIELVVWFFGLIVTVSAVVMGSCYINHCPALWLLPYHIIITGVAGIAFMLCALYEIGVRISYGSSGRIIMKILLWTFTLLLILEPFHYLKSVSSDAESAEYCNKVFYDYSITFSVLTIQLLVIGWGRMYFLQYTPARPRNAIELEATAV</sequence>
<evidence type="ECO:0000313" key="3">
    <source>
        <dbReference type="Proteomes" id="UP000499080"/>
    </source>
</evidence>
<reference evidence="2 3" key="1">
    <citation type="journal article" date="2019" name="Sci. Rep.">
        <title>Orb-weaving spider Araneus ventricosus genome elucidates the spidroin gene catalogue.</title>
        <authorList>
            <person name="Kono N."/>
            <person name="Nakamura H."/>
            <person name="Ohtoshi R."/>
            <person name="Moran D.A.P."/>
            <person name="Shinohara A."/>
            <person name="Yoshida Y."/>
            <person name="Fujiwara M."/>
            <person name="Mori M."/>
            <person name="Tomita M."/>
            <person name="Arakawa K."/>
        </authorList>
    </citation>
    <scope>NUCLEOTIDE SEQUENCE [LARGE SCALE GENOMIC DNA]</scope>
</reference>
<dbReference type="OrthoDB" id="6157510at2759"/>